<evidence type="ECO:0000259" key="5">
    <source>
        <dbReference type="PROSITE" id="PS50222"/>
    </source>
</evidence>
<evidence type="ECO:0000256" key="1">
    <source>
        <dbReference type="ARBA" id="ARBA00022723"/>
    </source>
</evidence>
<dbReference type="InterPro" id="IPR018247">
    <property type="entry name" value="EF_Hand_1_Ca_BS"/>
</dbReference>
<organism evidence="6 7">
    <name type="scientific">Novosphingobium kalidii</name>
    <dbReference type="NCBI Taxonomy" id="3230299"/>
    <lineage>
        <taxon>Bacteria</taxon>
        <taxon>Pseudomonadati</taxon>
        <taxon>Pseudomonadota</taxon>
        <taxon>Alphaproteobacteria</taxon>
        <taxon>Sphingomonadales</taxon>
        <taxon>Sphingomonadaceae</taxon>
        <taxon>Novosphingobium</taxon>
    </lineage>
</organism>
<name>A0ABV2D2H2_9SPHN</name>
<proteinExistence type="predicted"/>
<feature type="region of interest" description="Disordered" evidence="3">
    <location>
        <begin position="170"/>
        <end position="203"/>
    </location>
</feature>
<dbReference type="PANTHER" id="PTHR10827">
    <property type="entry name" value="RETICULOCALBIN"/>
    <property type="match status" value="1"/>
</dbReference>
<gene>
    <name evidence="6" type="ORF">ABVV53_11510</name>
</gene>
<evidence type="ECO:0000256" key="2">
    <source>
        <dbReference type="ARBA" id="ARBA00022737"/>
    </source>
</evidence>
<keyword evidence="7" id="KW-1185">Reference proteome</keyword>
<protein>
    <recommendedName>
        <fullName evidence="5">EF-hand domain-containing protein</fullName>
    </recommendedName>
</protein>
<sequence>MKKYMIGLSMAALAVAGSAFAAPGSGQAMVDTNGDGVITRSEAQSAAATMFTRLDANRDGKLDQLDHEQRRQQMKTAKFDRLDANKDGQISREEFMADTGRDKHAAYKDGSMAHDRGQRGSKGDWRGGMRHGGHHGGMMGMARMADSNKDGVITQAELTTVALAHFDAADTNKDGQVTSEEQQAMREQMKAKWQQKRAQQPQN</sequence>
<dbReference type="PANTHER" id="PTHR10827:SF98">
    <property type="entry name" value="45 KDA CALCIUM-BINDING PROTEIN"/>
    <property type="match status" value="1"/>
</dbReference>
<feature type="domain" description="EF-hand" evidence="5">
    <location>
        <begin position="70"/>
        <end position="105"/>
    </location>
</feature>
<keyword evidence="4" id="KW-0732">Signal</keyword>
<dbReference type="InterPro" id="IPR011992">
    <property type="entry name" value="EF-hand-dom_pair"/>
</dbReference>
<dbReference type="InterPro" id="IPR002048">
    <property type="entry name" value="EF_hand_dom"/>
</dbReference>
<dbReference type="Gene3D" id="1.10.238.10">
    <property type="entry name" value="EF-hand"/>
    <property type="match status" value="2"/>
</dbReference>
<feature type="signal peptide" evidence="4">
    <location>
        <begin position="1"/>
        <end position="21"/>
    </location>
</feature>
<feature type="region of interest" description="Disordered" evidence="3">
    <location>
        <begin position="108"/>
        <end position="128"/>
    </location>
</feature>
<feature type="compositionally biased region" description="Basic and acidic residues" evidence="3">
    <location>
        <begin position="108"/>
        <end position="127"/>
    </location>
</feature>
<dbReference type="RefSeq" id="WP_353984570.1">
    <property type="nucleotide sequence ID" value="NZ_JBEWLY010000018.1"/>
</dbReference>
<keyword evidence="1" id="KW-0479">Metal-binding</keyword>
<dbReference type="EMBL" id="JBEWLY010000018">
    <property type="protein sequence ID" value="MET1756077.1"/>
    <property type="molecule type" value="Genomic_DNA"/>
</dbReference>
<reference evidence="6 7" key="1">
    <citation type="submission" date="2024-07" db="EMBL/GenBank/DDBJ databases">
        <title>Novosphingobium kalidii RD2P27.</title>
        <authorList>
            <person name="Sun J.-Q."/>
        </authorList>
    </citation>
    <scope>NUCLEOTIDE SEQUENCE [LARGE SCALE GENOMIC DNA]</scope>
    <source>
        <strain evidence="6 7">RD2P27</strain>
    </source>
</reference>
<evidence type="ECO:0000313" key="6">
    <source>
        <dbReference type="EMBL" id="MET1756077.1"/>
    </source>
</evidence>
<evidence type="ECO:0000313" key="7">
    <source>
        <dbReference type="Proteomes" id="UP001548713"/>
    </source>
</evidence>
<keyword evidence="2" id="KW-0677">Repeat</keyword>
<accession>A0ABV2D2H2</accession>
<dbReference type="Pfam" id="PF13202">
    <property type="entry name" value="EF-hand_5"/>
    <property type="match status" value="5"/>
</dbReference>
<dbReference type="PROSITE" id="PS00018">
    <property type="entry name" value="EF_HAND_1"/>
    <property type="match status" value="1"/>
</dbReference>
<dbReference type="Proteomes" id="UP001548713">
    <property type="component" value="Unassembled WGS sequence"/>
</dbReference>
<dbReference type="PROSITE" id="PS50222">
    <property type="entry name" value="EF_HAND_2"/>
    <property type="match status" value="1"/>
</dbReference>
<evidence type="ECO:0000256" key="3">
    <source>
        <dbReference type="SAM" id="MobiDB-lite"/>
    </source>
</evidence>
<evidence type="ECO:0000256" key="4">
    <source>
        <dbReference type="SAM" id="SignalP"/>
    </source>
</evidence>
<comment type="caution">
    <text evidence="6">The sequence shown here is derived from an EMBL/GenBank/DDBJ whole genome shotgun (WGS) entry which is preliminary data.</text>
</comment>
<dbReference type="SUPFAM" id="SSF47473">
    <property type="entry name" value="EF-hand"/>
    <property type="match status" value="1"/>
</dbReference>
<feature type="chain" id="PRO_5047222426" description="EF-hand domain-containing protein" evidence="4">
    <location>
        <begin position="22"/>
        <end position="203"/>
    </location>
</feature>